<dbReference type="RefSeq" id="WP_260276483.1">
    <property type="nucleotide sequence ID" value="NZ_JANAVZ010000003.1"/>
</dbReference>
<gene>
    <name evidence="1" type="ORF">MU516_06885</name>
</gene>
<dbReference type="PROSITE" id="PS51257">
    <property type="entry name" value="PROKAR_LIPOPROTEIN"/>
    <property type="match status" value="1"/>
</dbReference>
<evidence type="ECO:0000313" key="2">
    <source>
        <dbReference type="Proteomes" id="UP001320702"/>
    </source>
</evidence>
<sequence>MRHYLSALVLLISACASGSPDMLGARRHELRQDGIDFVILQKDAEAEIIRMGYLGRAQRAAVPVAMARAVATATGCAVIPGSMTTRIPGDTGVARFDLDCRASRG</sequence>
<dbReference type="Proteomes" id="UP001320702">
    <property type="component" value="Unassembled WGS sequence"/>
</dbReference>
<proteinExistence type="predicted"/>
<reference evidence="1 2" key="1">
    <citation type="submission" date="2022-04" db="EMBL/GenBank/DDBJ databases">
        <title>Paracoccus sp. YLB-12 draft genome sequence.</title>
        <authorList>
            <person name="Yu L."/>
        </authorList>
    </citation>
    <scope>NUCLEOTIDE SEQUENCE [LARGE SCALE GENOMIC DNA]</scope>
    <source>
        <strain evidence="1 2">YLB-12</strain>
    </source>
</reference>
<comment type="caution">
    <text evidence="1">The sequence shown here is derived from an EMBL/GenBank/DDBJ whole genome shotgun (WGS) entry which is preliminary data.</text>
</comment>
<evidence type="ECO:0000313" key="1">
    <source>
        <dbReference type="EMBL" id="MCT4332593.1"/>
    </source>
</evidence>
<evidence type="ECO:0008006" key="3">
    <source>
        <dbReference type="Google" id="ProtNLM"/>
    </source>
</evidence>
<name>A0ABT2K8L0_9RHOB</name>
<organism evidence="1 2">
    <name type="scientific">Paracoccus maritimus</name>
    <dbReference type="NCBI Taxonomy" id="2933292"/>
    <lineage>
        <taxon>Bacteria</taxon>
        <taxon>Pseudomonadati</taxon>
        <taxon>Pseudomonadota</taxon>
        <taxon>Alphaproteobacteria</taxon>
        <taxon>Rhodobacterales</taxon>
        <taxon>Paracoccaceae</taxon>
        <taxon>Paracoccus</taxon>
    </lineage>
</organism>
<protein>
    <recommendedName>
        <fullName evidence="3">Lipoprotein</fullName>
    </recommendedName>
</protein>
<keyword evidence="2" id="KW-1185">Reference proteome</keyword>
<dbReference type="EMBL" id="JANAVZ010000003">
    <property type="protein sequence ID" value="MCT4332593.1"/>
    <property type="molecule type" value="Genomic_DNA"/>
</dbReference>
<accession>A0ABT2K8L0</accession>